<dbReference type="EMBL" id="DXEL01000030">
    <property type="protein sequence ID" value="HIX74122.1"/>
    <property type="molecule type" value="Genomic_DNA"/>
</dbReference>
<reference evidence="2" key="2">
    <citation type="submission" date="2021-04" db="EMBL/GenBank/DDBJ databases">
        <authorList>
            <person name="Gilroy R."/>
        </authorList>
    </citation>
    <scope>NUCLEOTIDE SEQUENCE</scope>
    <source>
        <strain evidence="2">ChiGjej6B6-14162</strain>
    </source>
</reference>
<evidence type="ECO:0000259" key="1">
    <source>
        <dbReference type="Pfam" id="PF13568"/>
    </source>
</evidence>
<feature type="domain" description="Outer membrane protein beta-barrel" evidence="1">
    <location>
        <begin position="22"/>
        <end position="175"/>
    </location>
</feature>
<sequence length="213" mass="23757">MRKIILLLGAIMMIAIVPAMAQVEFGVRVGGAYSSLIQKINRTYESGARFGYSVAGLADIHLKNRWSLRPEIAIINQGGSYYSAQSIDGMSLYNSCKYYSLQIPVNVAYNFMFTDVRLSVFGGPVFDWSFAGKMDSREQNSDLLFGMTAEKDLKPCDFGISLGLAVEYSNFFFSINSICGAIDRRAVKREGETSVYQNNVTLSLGYFFRKKAK</sequence>
<name>A0A9D1X7U2_9BACT</name>
<comment type="caution">
    <text evidence="2">The sequence shown here is derived from an EMBL/GenBank/DDBJ whole genome shotgun (WGS) entry which is preliminary data.</text>
</comment>
<reference evidence="2" key="1">
    <citation type="journal article" date="2021" name="PeerJ">
        <title>Extensive microbial diversity within the chicken gut microbiome revealed by metagenomics and culture.</title>
        <authorList>
            <person name="Gilroy R."/>
            <person name="Ravi A."/>
            <person name="Getino M."/>
            <person name="Pursley I."/>
            <person name="Horton D.L."/>
            <person name="Alikhan N.F."/>
            <person name="Baker D."/>
            <person name="Gharbi K."/>
            <person name="Hall N."/>
            <person name="Watson M."/>
            <person name="Adriaenssens E.M."/>
            <person name="Foster-Nyarko E."/>
            <person name="Jarju S."/>
            <person name="Secka A."/>
            <person name="Antonio M."/>
            <person name="Oren A."/>
            <person name="Chaudhuri R.R."/>
            <person name="La Ragione R."/>
            <person name="Hildebrand F."/>
            <person name="Pallen M.J."/>
        </authorList>
    </citation>
    <scope>NUCLEOTIDE SEQUENCE</scope>
    <source>
        <strain evidence="2">ChiGjej6B6-14162</strain>
    </source>
</reference>
<dbReference type="AlphaFoldDB" id="A0A9D1X7U2"/>
<evidence type="ECO:0000313" key="3">
    <source>
        <dbReference type="Proteomes" id="UP000886740"/>
    </source>
</evidence>
<dbReference type="Proteomes" id="UP000886740">
    <property type="component" value="Unassembled WGS sequence"/>
</dbReference>
<dbReference type="Pfam" id="PF13568">
    <property type="entry name" value="OMP_b-brl_2"/>
    <property type="match status" value="1"/>
</dbReference>
<protein>
    <submittedName>
        <fullName evidence="2">PorT family protein</fullName>
    </submittedName>
</protein>
<organism evidence="2 3">
    <name type="scientific">Candidatus Parabacteroides intestinipullorum</name>
    <dbReference type="NCBI Taxonomy" id="2838723"/>
    <lineage>
        <taxon>Bacteria</taxon>
        <taxon>Pseudomonadati</taxon>
        <taxon>Bacteroidota</taxon>
        <taxon>Bacteroidia</taxon>
        <taxon>Bacteroidales</taxon>
        <taxon>Tannerellaceae</taxon>
        <taxon>Parabacteroides</taxon>
    </lineage>
</organism>
<dbReference type="InterPro" id="IPR025665">
    <property type="entry name" value="Beta-barrel_OMP_2"/>
</dbReference>
<proteinExistence type="predicted"/>
<gene>
    <name evidence="2" type="ORF">H9977_03655</name>
</gene>
<evidence type="ECO:0000313" key="2">
    <source>
        <dbReference type="EMBL" id="HIX74122.1"/>
    </source>
</evidence>
<accession>A0A9D1X7U2</accession>